<comment type="catalytic activity">
    <reaction evidence="8">
        <text>all-trans-zeaxanthin + 2 O2 = 4,9-dimethyldodeca-2,4,6,8,10-pentaenedial + 2 (3R)-hydroxy-beta-ionone</text>
        <dbReference type="Rhea" id="RHEA:26393"/>
        <dbReference type="ChEBI" id="CHEBI:15379"/>
        <dbReference type="ChEBI" id="CHEBI:27547"/>
        <dbReference type="ChEBI" id="CHEBI:53171"/>
        <dbReference type="ChEBI" id="CHEBI:53173"/>
        <dbReference type="EC" id="1.14.99.n4"/>
    </reaction>
</comment>
<reference evidence="9 10" key="1">
    <citation type="submission" date="2024-01" db="EMBL/GenBank/DDBJ databases">
        <title>The complete chloroplast genome sequence of Lithospermum erythrorhizon: insights into the phylogenetic relationship among Boraginaceae species and the maternal lineages of purple gromwells.</title>
        <authorList>
            <person name="Okada T."/>
            <person name="Watanabe K."/>
        </authorList>
    </citation>
    <scope>NUCLEOTIDE SEQUENCE [LARGE SCALE GENOMIC DNA]</scope>
</reference>
<keyword evidence="10" id="KW-1185">Reference proteome</keyword>
<protein>
    <recommendedName>
        <fullName evidence="7">carotenoid 9,10-dioxygenase</fullName>
        <ecNumber evidence="7">1.14.99.n4</ecNumber>
    </recommendedName>
</protein>
<keyword evidence="5" id="KW-0560">Oxidoreductase</keyword>
<evidence type="ECO:0000313" key="9">
    <source>
        <dbReference type="EMBL" id="GAA0147777.1"/>
    </source>
</evidence>
<proteinExistence type="inferred from homology"/>
<evidence type="ECO:0000256" key="5">
    <source>
        <dbReference type="ARBA" id="ARBA00023002"/>
    </source>
</evidence>
<keyword evidence="6" id="KW-0408">Iron</keyword>
<evidence type="ECO:0000256" key="1">
    <source>
        <dbReference type="ARBA" id="ARBA00001954"/>
    </source>
</evidence>
<dbReference type="PANTHER" id="PTHR10543">
    <property type="entry name" value="BETA-CAROTENE DIOXYGENASE"/>
    <property type="match status" value="1"/>
</dbReference>
<dbReference type="PANTHER" id="PTHR10543:SF89">
    <property type="entry name" value="CAROTENOID 9,10(9',10')-CLEAVAGE DIOXYGENASE 1"/>
    <property type="match status" value="1"/>
</dbReference>
<dbReference type="GO" id="GO:0009570">
    <property type="term" value="C:chloroplast stroma"/>
    <property type="evidence" value="ECO:0007669"/>
    <property type="project" value="TreeGrafter"/>
</dbReference>
<evidence type="ECO:0000256" key="3">
    <source>
        <dbReference type="ARBA" id="ARBA00022723"/>
    </source>
</evidence>
<dbReference type="EC" id="1.14.99.n4" evidence="7"/>
<evidence type="ECO:0000256" key="7">
    <source>
        <dbReference type="ARBA" id="ARBA00039084"/>
    </source>
</evidence>
<name>A0AAV3PCN3_LITER</name>
<accession>A0AAV3PCN3</accession>
<comment type="caution">
    <text evidence="9">The sequence shown here is derived from an EMBL/GenBank/DDBJ whole genome shotgun (WGS) entry which is preliminary data.</text>
</comment>
<organism evidence="9 10">
    <name type="scientific">Lithospermum erythrorhizon</name>
    <name type="common">Purple gromwell</name>
    <name type="synonym">Lithospermum officinale var. erythrorhizon</name>
    <dbReference type="NCBI Taxonomy" id="34254"/>
    <lineage>
        <taxon>Eukaryota</taxon>
        <taxon>Viridiplantae</taxon>
        <taxon>Streptophyta</taxon>
        <taxon>Embryophyta</taxon>
        <taxon>Tracheophyta</taxon>
        <taxon>Spermatophyta</taxon>
        <taxon>Magnoliopsida</taxon>
        <taxon>eudicotyledons</taxon>
        <taxon>Gunneridae</taxon>
        <taxon>Pentapetalae</taxon>
        <taxon>asterids</taxon>
        <taxon>lamiids</taxon>
        <taxon>Boraginales</taxon>
        <taxon>Boraginaceae</taxon>
        <taxon>Boraginoideae</taxon>
        <taxon>Lithospermeae</taxon>
        <taxon>Lithospermum</taxon>
    </lineage>
</organism>
<comment type="cofactor">
    <cofactor evidence="1">
        <name>Fe(2+)</name>
        <dbReference type="ChEBI" id="CHEBI:29033"/>
    </cofactor>
</comment>
<dbReference type="Proteomes" id="UP001454036">
    <property type="component" value="Unassembled WGS sequence"/>
</dbReference>
<dbReference type="EMBL" id="BAABME010031969">
    <property type="protein sequence ID" value="GAA0147777.1"/>
    <property type="molecule type" value="Genomic_DNA"/>
</dbReference>
<evidence type="ECO:0000256" key="2">
    <source>
        <dbReference type="ARBA" id="ARBA00006787"/>
    </source>
</evidence>
<dbReference type="GO" id="GO:0010436">
    <property type="term" value="F:carotenoid dioxygenase activity"/>
    <property type="evidence" value="ECO:0007669"/>
    <property type="project" value="TreeGrafter"/>
</dbReference>
<evidence type="ECO:0000256" key="4">
    <source>
        <dbReference type="ARBA" id="ARBA00022964"/>
    </source>
</evidence>
<comment type="similarity">
    <text evidence="2">Belongs to the carotenoid oxygenase family.</text>
</comment>
<gene>
    <name evidence="9" type="ORF">LIER_42968</name>
</gene>
<evidence type="ECO:0000256" key="8">
    <source>
        <dbReference type="ARBA" id="ARBA00048709"/>
    </source>
</evidence>
<keyword evidence="4" id="KW-0223">Dioxygenase</keyword>
<dbReference type="InterPro" id="IPR004294">
    <property type="entry name" value="Carotenoid_Oase"/>
</dbReference>
<evidence type="ECO:0000313" key="10">
    <source>
        <dbReference type="Proteomes" id="UP001454036"/>
    </source>
</evidence>
<dbReference type="AlphaFoldDB" id="A0AAV3PCN3"/>
<evidence type="ECO:0000256" key="6">
    <source>
        <dbReference type="ARBA" id="ARBA00023004"/>
    </source>
</evidence>
<sequence>MSAEQAENDSIPISKYVLLCRSLVSKSVTLSFPGYKFTFDLKTGEATQEIVSENKIDYTKIKENYTKIKKSRYVYASGFDKIEKAVAVLKYDLEAEPQKRVTTAEFGGNIFGSEVVFVPSKNANEEDDSYLLTYVHDETNGGYTFH</sequence>
<keyword evidence="3" id="KW-0479">Metal-binding</keyword>
<dbReference type="GO" id="GO:0016121">
    <property type="term" value="P:carotene catabolic process"/>
    <property type="evidence" value="ECO:0007669"/>
    <property type="project" value="TreeGrafter"/>
</dbReference>
<dbReference type="GO" id="GO:0046872">
    <property type="term" value="F:metal ion binding"/>
    <property type="evidence" value="ECO:0007669"/>
    <property type="project" value="UniProtKB-KW"/>
</dbReference>
<dbReference type="Pfam" id="PF03055">
    <property type="entry name" value="RPE65"/>
    <property type="match status" value="1"/>
</dbReference>